<dbReference type="AlphaFoldDB" id="A0A317MTZ2"/>
<sequence length="96" mass="10735">MTETEPAVVERLVYEWCTHEARGTHSARALAQIYASCYLSDTPLLNFADLKALDETRLNWALMLIRAYVEGDFTAPWPRAVALCALYDLMPAEAAA</sequence>
<dbReference type="Proteomes" id="UP000246569">
    <property type="component" value="Unassembled WGS sequence"/>
</dbReference>
<dbReference type="OrthoDB" id="9845180at2"/>
<dbReference type="EMBL" id="QGTJ01000006">
    <property type="protein sequence ID" value="PWV61110.1"/>
    <property type="molecule type" value="Genomic_DNA"/>
</dbReference>
<reference evidence="1 2" key="1">
    <citation type="submission" date="2018-05" db="EMBL/GenBank/DDBJ databases">
        <title>Genomic Encyclopedia of Type Strains, Phase IV (KMG-IV): sequencing the most valuable type-strain genomes for metagenomic binning, comparative biology and taxonomic classification.</title>
        <authorList>
            <person name="Goeker M."/>
        </authorList>
    </citation>
    <scope>NUCLEOTIDE SEQUENCE [LARGE SCALE GENOMIC DNA]</scope>
    <source>
        <strain evidence="1 2">DSM 23606</strain>
    </source>
</reference>
<accession>A0A317MTZ2</accession>
<comment type="caution">
    <text evidence="1">The sequence shown here is derived from an EMBL/GenBank/DDBJ whole genome shotgun (WGS) entry which is preliminary data.</text>
</comment>
<organism evidence="1 2">
    <name type="scientific">Plasticicumulans acidivorans</name>
    <dbReference type="NCBI Taxonomy" id="886464"/>
    <lineage>
        <taxon>Bacteria</taxon>
        <taxon>Pseudomonadati</taxon>
        <taxon>Pseudomonadota</taxon>
        <taxon>Gammaproteobacteria</taxon>
        <taxon>Candidatus Competibacteraceae</taxon>
        <taxon>Plasticicumulans</taxon>
    </lineage>
</organism>
<proteinExistence type="predicted"/>
<dbReference type="RefSeq" id="WP_110018789.1">
    <property type="nucleotide sequence ID" value="NZ_QGTJ01000006.1"/>
</dbReference>
<gene>
    <name evidence="1" type="ORF">C7443_106124</name>
</gene>
<name>A0A317MTZ2_9GAMM</name>
<protein>
    <submittedName>
        <fullName evidence="1">Uncharacterized protein</fullName>
    </submittedName>
</protein>
<keyword evidence="2" id="KW-1185">Reference proteome</keyword>
<evidence type="ECO:0000313" key="1">
    <source>
        <dbReference type="EMBL" id="PWV61110.1"/>
    </source>
</evidence>
<evidence type="ECO:0000313" key="2">
    <source>
        <dbReference type="Proteomes" id="UP000246569"/>
    </source>
</evidence>